<dbReference type="InterPro" id="IPR007422">
    <property type="entry name" value="Peptidase_Prp"/>
</dbReference>
<evidence type="ECO:0000256" key="1">
    <source>
        <dbReference type="ARBA" id="ARBA00022517"/>
    </source>
</evidence>
<dbReference type="AlphaFoldDB" id="A0A6N3FE78"/>
<dbReference type="SUPFAM" id="SSF118010">
    <property type="entry name" value="TM1457-like"/>
    <property type="match status" value="1"/>
</dbReference>
<sequence length="103" mass="11030">MPVIQITQTKNTITISGHAHYAAPGKDIVCAAVSALVETLAASAFTLSDSEIHVQKDEGYTKITYDPLNIDLSLQVLLRAFFIGLSGVAEAYPDHVTVQAVED</sequence>
<dbReference type="GO" id="GO:0008234">
    <property type="term" value="F:cysteine-type peptidase activity"/>
    <property type="evidence" value="ECO:0007669"/>
    <property type="project" value="UniProtKB-KW"/>
</dbReference>
<accession>A0A6N3FE78</accession>
<evidence type="ECO:0000313" key="7">
    <source>
        <dbReference type="EMBL" id="VYU50073.1"/>
    </source>
</evidence>
<keyword evidence="4" id="KW-0788">Thiol protease</keyword>
<protein>
    <recommendedName>
        <fullName evidence="6">Ribosomal processing cysteine protease Prp</fullName>
    </recommendedName>
</protein>
<evidence type="ECO:0000256" key="4">
    <source>
        <dbReference type="ARBA" id="ARBA00022807"/>
    </source>
</evidence>
<keyword evidence="1" id="KW-0690">Ribosome biogenesis</keyword>
<dbReference type="EMBL" id="CACRTR010000012">
    <property type="protein sequence ID" value="VYU50073.1"/>
    <property type="molecule type" value="Genomic_DNA"/>
</dbReference>
<comment type="similarity">
    <text evidence="5">Belongs to the Prp family.</text>
</comment>
<evidence type="ECO:0000256" key="6">
    <source>
        <dbReference type="ARBA" id="ARBA00044538"/>
    </source>
</evidence>
<dbReference type="PANTHER" id="PTHR39178">
    <property type="entry name" value="HYPOTHETICAL RIBOSOME-ASSOCIATED PROTEIN"/>
    <property type="match status" value="1"/>
</dbReference>
<proteinExistence type="inferred from homology"/>
<dbReference type="CDD" id="cd16332">
    <property type="entry name" value="Prp-like"/>
    <property type="match status" value="1"/>
</dbReference>
<dbReference type="PANTHER" id="PTHR39178:SF1">
    <property type="entry name" value="RIBOSOMAL-PROCESSING CYSTEINE PROTEASE PRP"/>
    <property type="match status" value="1"/>
</dbReference>
<evidence type="ECO:0000256" key="5">
    <source>
        <dbReference type="ARBA" id="ARBA00044503"/>
    </source>
</evidence>
<evidence type="ECO:0000256" key="2">
    <source>
        <dbReference type="ARBA" id="ARBA00022670"/>
    </source>
</evidence>
<dbReference type="GO" id="GO:0042254">
    <property type="term" value="P:ribosome biogenesis"/>
    <property type="evidence" value="ECO:0007669"/>
    <property type="project" value="UniProtKB-KW"/>
</dbReference>
<gene>
    <name evidence="7" type="ORF">ELLFYP34_00372</name>
</gene>
<evidence type="ECO:0000256" key="3">
    <source>
        <dbReference type="ARBA" id="ARBA00022801"/>
    </source>
</evidence>
<reference evidence="7" key="1">
    <citation type="submission" date="2019-11" db="EMBL/GenBank/DDBJ databases">
        <authorList>
            <person name="Feng L."/>
        </authorList>
    </citation>
    <scope>NUCLEOTIDE SEQUENCE</scope>
    <source>
        <strain evidence="7">ElimosumLFYP34</strain>
    </source>
</reference>
<name>A0A6N3FE78_EUBLI</name>
<dbReference type="Pfam" id="PF04327">
    <property type="entry name" value="Peptidase_Prp"/>
    <property type="match status" value="1"/>
</dbReference>
<keyword evidence="2" id="KW-0645">Protease</keyword>
<dbReference type="GO" id="GO:0006508">
    <property type="term" value="P:proteolysis"/>
    <property type="evidence" value="ECO:0007669"/>
    <property type="project" value="UniProtKB-KW"/>
</dbReference>
<organism evidence="7">
    <name type="scientific">Eubacterium limosum</name>
    <dbReference type="NCBI Taxonomy" id="1736"/>
    <lineage>
        <taxon>Bacteria</taxon>
        <taxon>Bacillati</taxon>
        <taxon>Bacillota</taxon>
        <taxon>Clostridia</taxon>
        <taxon>Eubacteriales</taxon>
        <taxon>Eubacteriaceae</taxon>
        <taxon>Eubacterium</taxon>
    </lineage>
</organism>
<dbReference type="InterPro" id="IPR036764">
    <property type="entry name" value="Peptidase_Prp_sf"/>
</dbReference>
<dbReference type="Gene3D" id="3.30.70.1490">
    <property type="entry name" value="Cysteine protease Prp"/>
    <property type="match status" value="1"/>
</dbReference>
<keyword evidence="3" id="KW-0378">Hydrolase</keyword>